<dbReference type="SUPFAM" id="SSF52266">
    <property type="entry name" value="SGNH hydrolase"/>
    <property type="match status" value="1"/>
</dbReference>
<comment type="caution">
    <text evidence="1">The sequence shown here is derived from an EMBL/GenBank/DDBJ whole genome shotgun (WGS) entry which is preliminary data.</text>
</comment>
<dbReference type="Proteomes" id="UP000621454">
    <property type="component" value="Unassembled WGS sequence"/>
</dbReference>
<dbReference type="AlphaFoldDB" id="A0A916SY53"/>
<reference evidence="1" key="1">
    <citation type="journal article" date="2014" name="Int. J. Syst. Evol. Microbiol.">
        <title>Complete genome sequence of Corynebacterium casei LMG S-19264T (=DSM 44701T), isolated from a smear-ripened cheese.</title>
        <authorList>
            <consortium name="US DOE Joint Genome Institute (JGI-PGF)"/>
            <person name="Walter F."/>
            <person name="Albersmeier A."/>
            <person name="Kalinowski J."/>
            <person name="Ruckert C."/>
        </authorList>
    </citation>
    <scope>NUCLEOTIDE SEQUENCE</scope>
    <source>
        <strain evidence="1">CGMCC 1.12827</strain>
    </source>
</reference>
<protein>
    <submittedName>
        <fullName evidence="1">Uncharacterized protein</fullName>
    </submittedName>
</protein>
<keyword evidence="2" id="KW-1185">Reference proteome</keyword>
<gene>
    <name evidence="1" type="ORF">GCM10011489_08640</name>
</gene>
<sequence>MTTLITIKDTLLNIAGAAAGERLRFAPRGISASTMSTNYVDVPSDTSTGAFTAQLQPGQAMVSIGHRTSIPFTVPSTPKTSGDGSYTLWELIQANVQIPAATPAQVIQQAVASQVGSAVTDQVSEAIEEADLGQVPLRTLYRPMTDIISSSVLTTDQYLFAAPSDYTNLWGTRWDSANYNTQGQNLIPVTAGTPASGCINDSSGRYTTSGSSKIPFGSVIDIEFIFTGDKLDIMMQTFGYFDSQVYIEDEGRMKKAKPLPLAGNYSGYSYRSLRFAEIATRRIRVVMPAVYFVQIMHERSAILAPSPDRPLIVTTGDSYFESCGAYNSGSARSFVTYGMIDALIEATGFAVARCAQGGTGYFNDGTGAAGSLTAVASNTAHTSPFGSAPRVAYYGKFLGSVAKPVAVLVNGTCNDGGLSGDGTNASQAGMQTRVTALLNAIAARDPKVGIVAIGPEPINDSYGSGAHATNRLGIQAAIAAHAQGIGFADANNPTTPWWTGTGYEKSVSTSQQAQMVGADQIHPNWFGHKYYGSRIAAAIGDFRVPKDRAERAA</sequence>
<dbReference type="InterPro" id="IPR036514">
    <property type="entry name" value="SGNH_hydro_sf"/>
</dbReference>
<dbReference type="RefSeq" id="WP_188585360.1">
    <property type="nucleotide sequence ID" value="NZ_BMGC01000004.1"/>
</dbReference>
<evidence type="ECO:0000313" key="2">
    <source>
        <dbReference type="Proteomes" id="UP000621454"/>
    </source>
</evidence>
<proteinExistence type="predicted"/>
<accession>A0A916SY53</accession>
<organism evidence="1 2">
    <name type="scientific">Gordonia jinhuaensis</name>
    <dbReference type="NCBI Taxonomy" id="1517702"/>
    <lineage>
        <taxon>Bacteria</taxon>
        <taxon>Bacillati</taxon>
        <taxon>Actinomycetota</taxon>
        <taxon>Actinomycetes</taxon>
        <taxon>Mycobacteriales</taxon>
        <taxon>Gordoniaceae</taxon>
        <taxon>Gordonia</taxon>
    </lineage>
</organism>
<dbReference type="EMBL" id="BMGC01000004">
    <property type="protein sequence ID" value="GGB22689.1"/>
    <property type="molecule type" value="Genomic_DNA"/>
</dbReference>
<name>A0A916SY53_9ACTN</name>
<dbReference type="Gene3D" id="3.40.50.1110">
    <property type="entry name" value="SGNH hydrolase"/>
    <property type="match status" value="1"/>
</dbReference>
<evidence type="ECO:0000313" key="1">
    <source>
        <dbReference type="EMBL" id="GGB22689.1"/>
    </source>
</evidence>
<reference evidence="1" key="2">
    <citation type="submission" date="2020-09" db="EMBL/GenBank/DDBJ databases">
        <authorList>
            <person name="Sun Q."/>
            <person name="Zhou Y."/>
        </authorList>
    </citation>
    <scope>NUCLEOTIDE SEQUENCE</scope>
    <source>
        <strain evidence="1">CGMCC 1.12827</strain>
    </source>
</reference>